<dbReference type="AlphaFoldDB" id="A0A401YNE1"/>
<reference evidence="2 3" key="1">
    <citation type="submission" date="2018-12" db="EMBL/GenBank/DDBJ databases">
        <title>Draft genome sequence of Embleya hyalina NBRC 13850T.</title>
        <authorList>
            <person name="Komaki H."/>
            <person name="Hosoyama A."/>
            <person name="Kimura A."/>
            <person name="Ichikawa N."/>
            <person name="Tamura T."/>
        </authorList>
    </citation>
    <scope>NUCLEOTIDE SEQUENCE [LARGE SCALE GENOMIC DNA]</scope>
    <source>
        <strain evidence="2 3">NBRC 13850</strain>
    </source>
</reference>
<evidence type="ECO:0000313" key="3">
    <source>
        <dbReference type="Proteomes" id="UP000286931"/>
    </source>
</evidence>
<feature type="region of interest" description="Disordered" evidence="1">
    <location>
        <begin position="47"/>
        <end position="152"/>
    </location>
</feature>
<comment type="caution">
    <text evidence="2">The sequence shown here is derived from an EMBL/GenBank/DDBJ whole genome shotgun (WGS) entry which is preliminary data.</text>
</comment>
<feature type="compositionally biased region" description="Basic and acidic residues" evidence="1">
    <location>
        <begin position="94"/>
        <end position="103"/>
    </location>
</feature>
<proteinExistence type="predicted"/>
<keyword evidence="3" id="KW-1185">Reference proteome</keyword>
<dbReference type="Proteomes" id="UP000286931">
    <property type="component" value="Unassembled WGS sequence"/>
</dbReference>
<evidence type="ECO:0000256" key="1">
    <source>
        <dbReference type="SAM" id="MobiDB-lite"/>
    </source>
</evidence>
<organism evidence="2 3">
    <name type="scientific">Embleya hyalina</name>
    <dbReference type="NCBI Taxonomy" id="516124"/>
    <lineage>
        <taxon>Bacteria</taxon>
        <taxon>Bacillati</taxon>
        <taxon>Actinomycetota</taxon>
        <taxon>Actinomycetes</taxon>
        <taxon>Kitasatosporales</taxon>
        <taxon>Streptomycetaceae</taxon>
        <taxon>Embleya</taxon>
    </lineage>
</organism>
<feature type="compositionally biased region" description="Pro residues" evidence="1">
    <location>
        <begin position="59"/>
        <end position="69"/>
    </location>
</feature>
<protein>
    <submittedName>
        <fullName evidence="2">Transposase</fullName>
    </submittedName>
</protein>
<dbReference type="EMBL" id="BIFH01000019">
    <property type="protein sequence ID" value="GCD96130.1"/>
    <property type="molecule type" value="Genomic_DNA"/>
</dbReference>
<name>A0A401YNE1_9ACTN</name>
<evidence type="ECO:0000313" key="2">
    <source>
        <dbReference type="EMBL" id="GCD96130.1"/>
    </source>
</evidence>
<gene>
    <name evidence="2" type="ORF">EHYA_03814</name>
</gene>
<accession>A0A401YNE1</accession>
<sequence length="152" mass="16704">MRQLVRIAGTRRAIEECFQAAKDECGPDRYEVRRYTRVAMGRHAGACAPEAARARDAMPPEPPLEPGPETPKRQRPTLGDEFGTQEGRSPMIRYRREPTDRRAQPGGSAAPPESTSPRDHAPRRRVVPTVVTVPPVPVPGVPAVASDRGPQR</sequence>